<dbReference type="EMBL" id="MT951616">
    <property type="protein sequence ID" value="QXO84680.1"/>
    <property type="molecule type" value="Genomic_DNA"/>
</dbReference>
<protein>
    <submittedName>
        <fullName evidence="1">Uncharacterized protein</fullName>
    </submittedName>
</protein>
<accession>A0A8F5V861</accession>
<gene>
    <name evidence="1" type="ORF">Tn6712_000052</name>
</gene>
<evidence type="ECO:0000313" key="1">
    <source>
        <dbReference type="EMBL" id="QXO84680.1"/>
    </source>
</evidence>
<proteinExistence type="predicted"/>
<reference evidence="1" key="1">
    <citation type="submission" date="2020-08" db="EMBL/GenBank/DDBJ databases">
        <title>Novel genomic islands and a new vanD-subtype in the first VanD-type vancomycin resistant enterococci identified in Norway.</title>
        <authorList>
            <person name="Rubaye A.M."/>
            <person name="Janice J."/>
            <person name="Sundsfjord A."/>
            <person name="Hegstad K."/>
        </authorList>
    </citation>
    <scope>NUCLEOTIDE SEQUENCE</scope>
    <source>
        <strain evidence="1">KresVRE0002</strain>
    </source>
</reference>
<dbReference type="AlphaFoldDB" id="A0A8F5V861"/>
<sequence length="101" mass="11433">MRMTSGIVPIVASAQRDVSLEISLRNGKETKNMNQQKKNLEITGRLICPLSVGTAAFIAENGGMRRTSKVLRMERISPDEIRFETCNTNYRLHLIRQEVTV</sequence>
<organism evidence="1">
    <name type="scientific">Enterococcus faecium</name>
    <name type="common">Streptococcus faecium</name>
    <dbReference type="NCBI Taxonomy" id="1352"/>
    <lineage>
        <taxon>Bacteria</taxon>
        <taxon>Bacillati</taxon>
        <taxon>Bacillota</taxon>
        <taxon>Bacilli</taxon>
        <taxon>Lactobacillales</taxon>
        <taxon>Enterococcaceae</taxon>
        <taxon>Enterococcus</taxon>
    </lineage>
</organism>
<name>A0A8F5V861_ENTFC</name>